<accession>E4NHM6</accession>
<dbReference type="KEGG" id="ksk:KSE_52310"/>
<dbReference type="Gene3D" id="3.40.50.1000">
    <property type="entry name" value="HAD superfamily/HAD-like"/>
    <property type="match status" value="1"/>
</dbReference>
<dbReference type="PANTHER" id="PTHR35134:SF2">
    <property type="entry name" value="NUCLEOTIDASE YQFW-RELATED"/>
    <property type="match status" value="1"/>
</dbReference>
<dbReference type="STRING" id="452652.KSE_52310"/>
<reference evidence="1 2" key="1">
    <citation type="journal article" date="2010" name="DNA Res.">
        <title>Genome sequence of Kitasatospora setae NBRC 14216T: an evolutionary snapshot of the family Streptomycetaceae.</title>
        <authorList>
            <person name="Ichikawa N."/>
            <person name="Oguchi A."/>
            <person name="Ikeda H."/>
            <person name="Ishikawa J."/>
            <person name="Kitani S."/>
            <person name="Watanabe Y."/>
            <person name="Nakamura S."/>
            <person name="Katano Y."/>
            <person name="Kishi E."/>
            <person name="Sasagawa M."/>
            <person name="Ankai A."/>
            <person name="Fukui S."/>
            <person name="Hashimoto Y."/>
            <person name="Kamata S."/>
            <person name="Otoguro M."/>
            <person name="Tanikawa S."/>
            <person name="Nihira T."/>
            <person name="Horinouchi S."/>
            <person name="Ohnishi Y."/>
            <person name="Hayakawa M."/>
            <person name="Kuzuyama T."/>
            <person name="Arisawa A."/>
            <person name="Nomoto F."/>
            <person name="Miura H."/>
            <person name="Takahashi Y."/>
            <person name="Fujita N."/>
        </authorList>
    </citation>
    <scope>NUCLEOTIDE SEQUENCE [LARGE SCALE GENOMIC DNA]</scope>
    <source>
        <strain evidence="2">ATCC 33774 / DSM 43861 / JCM 3304 / KCC A-0304 / NBRC 14216 / KM-6054</strain>
    </source>
</reference>
<dbReference type="EMBL" id="AP010968">
    <property type="protein sequence ID" value="BAJ31006.1"/>
    <property type="molecule type" value="Genomic_DNA"/>
</dbReference>
<gene>
    <name evidence="1" type="ordered locus">KSE_52310</name>
</gene>
<dbReference type="InterPro" id="IPR023214">
    <property type="entry name" value="HAD_sf"/>
</dbReference>
<dbReference type="InterPro" id="IPR036412">
    <property type="entry name" value="HAD-like_sf"/>
</dbReference>
<dbReference type="RefSeq" id="WP_014138303.1">
    <property type="nucleotide sequence ID" value="NC_016109.1"/>
</dbReference>
<dbReference type="SUPFAM" id="SSF56784">
    <property type="entry name" value="HAD-like"/>
    <property type="match status" value="1"/>
</dbReference>
<dbReference type="HOGENOM" id="CLU_094012_0_0_11"/>
<proteinExistence type="predicted"/>
<dbReference type="InterPro" id="IPR052419">
    <property type="entry name" value="5_3-deoxyribonucleotidase-like"/>
</dbReference>
<keyword evidence="2" id="KW-1185">Reference proteome</keyword>
<dbReference type="Proteomes" id="UP000007076">
    <property type="component" value="Chromosome"/>
</dbReference>
<name>E4NHM6_KITSK</name>
<sequence length="231" mass="26557">MSRQPQRRRPSAFDHRAVLREYPLTISYDWDETVSPWLAPVLELGNQRFGTELKPDDLAGRELQDLWGCTRSEVEHFIAVHHGDGGQLLRGAREYIGRLRQDGFQHCITSARPTAHAELTRRVVQRHLDGLFSDDQIHVVGNFRTDPEFTPKTAIFRANQISAHVDDDPRYLRECLEAGIVAIQFGEYTWARERVAGAYQAGTWSRVYQLITSRAVVNRMLEQRYGITLPD</sequence>
<evidence type="ECO:0000313" key="1">
    <source>
        <dbReference type="EMBL" id="BAJ31006.1"/>
    </source>
</evidence>
<dbReference type="PANTHER" id="PTHR35134">
    <property type="entry name" value="NUCLEOTIDASE YQFW-RELATED"/>
    <property type="match status" value="1"/>
</dbReference>
<dbReference type="AlphaFoldDB" id="E4NHM6"/>
<protein>
    <submittedName>
        <fullName evidence="1">Uncharacterized protein</fullName>
    </submittedName>
</protein>
<evidence type="ECO:0000313" key="2">
    <source>
        <dbReference type="Proteomes" id="UP000007076"/>
    </source>
</evidence>
<organism evidence="1 2">
    <name type="scientific">Kitasatospora setae (strain ATCC 33774 / DSM 43861 / JCM 3304 / KCC A-0304 / NBRC 14216 / KM-6054)</name>
    <name type="common">Streptomyces setae</name>
    <dbReference type="NCBI Taxonomy" id="452652"/>
    <lineage>
        <taxon>Bacteria</taxon>
        <taxon>Bacillati</taxon>
        <taxon>Actinomycetota</taxon>
        <taxon>Actinomycetes</taxon>
        <taxon>Kitasatosporales</taxon>
        <taxon>Streptomycetaceae</taxon>
        <taxon>Kitasatospora</taxon>
    </lineage>
</organism>
<dbReference type="PATRIC" id="fig|452652.3.peg.5225"/>